<evidence type="ECO:0000313" key="3">
    <source>
        <dbReference type="EMBL" id="OAM24897.1"/>
    </source>
</evidence>
<protein>
    <submittedName>
        <fullName evidence="3">Uncharacterized protein</fullName>
    </submittedName>
</protein>
<keyword evidence="2" id="KW-1133">Transmembrane helix</keyword>
<dbReference type="Proteomes" id="UP000078103">
    <property type="component" value="Unassembled WGS sequence"/>
</dbReference>
<reference evidence="4" key="1">
    <citation type="submission" date="2016-05" db="EMBL/GenBank/DDBJ databases">
        <title>Draft genome of Corynebacterium afermentans subsp. afermentans LCDC 88199T.</title>
        <authorList>
            <person name="Bernier A.-M."/>
            <person name="Bernard K."/>
        </authorList>
    </citation>
    <scope>NUCLEOTIDE SEQUENCE [LARGE SCALE GENOMIC DNA]</scope>
    <source>
        <strain evidence="4">NML120819</strain>
    </source>
</reference>
<gene>
    <name evidence="3" type="ORF">A7P89_01280</name>
</gene>
<dbReference type="AlphaFoldDB" id="A0A1A9RU42"/>
<feature type="coiled-coil region" evidence="1">
    <location>
        <begin position="35"/>
        <end position="93"/>
    </location>
</feature>
<proteinExistence type="predicted"/>
<name>A0A1A9RU42_EIKCO</name>
<dbReference type="EMBL" id="LXSH01000007">
    <property type="protein sequence ID" value="OAM24897.1"/>
    <property type="molecule type" value="Genomic_DNA"/>
</dbReference>
<keyword evidence="1" id="KW-0175">Coiled coil</keyword>
<keyword evidence="2" id="KW-0472">Membrane</keyword>
<organism evidence="3 4">
    <name type="scientific">Eikenella corrodens</name>
    <dbReference type="NCBI Taxonomy" id="539"/>
    <lineage>
        <taxon>Bacteria</taxon>
        <taxon>Pseudomonadati</taxon>
        <taxon>Pseudomonadota</taxon>
        <taxon>Betaproteobacteria</taxon>
        <taxon>Neisseriales</taxon>
        <taxon>Neisseriaceae</taxon>
        <taxon>Eikenella</taxon>
    </lineage>
</organism>
<sequence length="94" mass="10878">MMAAEFLTIDYVFQGAIGIVMTVLWRYIGKVDGKFDSVQAENHALRERLHEVEKSYQSKAEAREYKGEVLELLREIKSDLKEVSDKLNEKADKK</sequence>
<accession>A0A1A9RU42</accession>
<keyword evidence="2" id="KW-0812">Transmembrane</keyword>
<evidence type="ECO:0000313" key="4">
    <source>
        <dbReference type="Proteomes" id="UP000078103"/>
    </source>
</evidence>
<evidence type="ECO:0000256" key="1">
    <source>
        <dbReference type="SAM" id="Coils"/>
    </source>
</evidence>
<comment type="caution">
    <text evidence="3">The sequence shown here is derived from an EMBL/GenBank/DDBJ whole genome shotgun (WGS) entry which is preliminary data.</text>
</comment>
<feature type="transmembrane region" description="Helical" evidence="2">
    <location>
        <begin position="6"/>
        <end position="28"/>
    </location>
</feature>
<evidence type="ECO:0000256" key="2">
    <source>
        <dbReference type="SAM" id="Phobius"/>
    </source>
</evidence>